<evidence type="ECO:0000259" key="10">
    <source>
        <dbReference type="PROSITE" id="PS50122"/>
    </source>
</evidence>
<comment type="catalytic activity">
    <reaction evidence="6">
        <text>L-glutaminyl-[protein] + H2O = L-glutamyl-[protein] + NH4(+)</text>
        <dbReference type="Rhea" id="RHEA:16441"/>
        <dbReference type="Rhea" id="RHEA-COMP:10207"/>
        <dbReference type="Rhea" id="RHEA-COMP:10208"/>
        <dbReference type="ChEBI" id="CHEBI:15377"/>
        <dbReference type="ChEBI" id="CHEBI:28938"/>
        <dbReference type="ChEBI" id="CHEBI:29973"/>
        <dbReference type="ChEBI" id="CHEBI:30011"/>
        <dbReference type="EC" id="3.5.1.44"/>
    </reaction>
</comment>
<dbReference type="GO" id="GO:0000156">
    <property type="term" value="F:phosphorelay response regulator activity"/>
    <property type="evidence" value="ECO:0007669"/>
    <property type="project" value="InterPro"/>
</dbReference>
<dbReference type="InterPro" id="IPR011006">
    <property type="entry name" value="CheY-like_superfamily"/>
</dbReference>
<evidence type="ECO:0000313" key="11">
    <source>
        <dbReference type="EMBL" id="SKC58438.1"/>
    </source>
</evidence>
<accession>A0A1T5K4Q5</accession>
<organism evidence="11 12">
    <name type="scientific">Ohtaekwangia koreensis</name>
    <dbReference type="NCBI Taxonomy" id="688867"/>
    <lineage>
        <taxon>Bacteria</taxon>
        <taxon>Pseudomonadati</taxon>
        <taxon>Bacteroidota</taxon>
        <taxon>Cytophagia</taxon>
        <taxon>Cytophagales</taxon>
        <taxon>Fulvivirgaceae</taxon>
        <taxon>Ohtaekwangia</taxon>
    </lineage>
</organism>
<dbReference type="Pfam" id="PF00072">
    <property type="entry name" value="Response_reg"/>
    <property type="match status" value="1"/>
</dbReference>
<comment type="catalytic activity">
    <reaction evidence="5 6">
        <text>[protein]-L-glutamate 5-O-methyl ester + H2O = L-glutamyl-[protein] + methanol + H(+)</text>
        <dbReference type="Rhea" id="RHEA:23236"/>
        <dbReference type="Rhea" id="RHEA-COMP:10208"/>
        <dbReference type="Rhea" id="RHEA-COMP:10311"/>
        <dbReference type="ChEBI" id="CHEBI:15377"/>
        <dbReference type="ChEBI" id="CHEBI:15378"/>
        <dbReference type="ChEBI" id="CHEBI:17790"/>
        <dbReference type="ChEBI" id="CHEBI:29973"/>
        <dbReference type="ChEBI" id="CHEBI:82795"/>
        <dbReference type="EC" id="3.1.1.61"/>
    </reaction>
</comment>
<feature type="domain" description="CheB-type methylesterase" evidence="10">
    <location>
        <begin position="180"/>
        <end position="369"/>
    </location>
</feature>
<dbReference type="GO" id="GO:0006935">
    <property type="term" value="P:chemotaxis"/>
    <property type="evidence" value="ECO:0007669"/>
    <property type="project" value="UniProtKB-UniRule"/>
</dbReference>
<keyword evidence="4 6" id="KW-0378">Hydrolase</keyword>
<dbReference type="PANTHER" id="PTHR42872">
    <property type="entry name" value="PROTEIN-GLUTAMATE METHYLESTERASE/PROTEIN-GLUTAMINE GLUTAMINASE"/>
    <property type="match status" value="1"/>
</dbReference>
<dbReference type="InterPro" id="IPR035909">
    <property type="entry name" value="CheB_C"/>
</dbReference>
<dbReference type="InterPro" id="IPR000673">
    <property type="entry name" value="Sig_transdc_resp-reg_Me-estase"/>
</dbReference>
<dbReference type="CDD" id="cd16432">
    <property type="entry name" value="CheB_Rec"/>
    <property type="match status" value="1"/>
</dbReference>
<dbReference type="NCBIfam" id="NF009206">
    <property type="entry name" value="PRK12555.1"/>
    <property type="match status" value="1"/>
</dbReference>
<evidence type="ECO:0000256" key="7">
    <source>
        <dbReference type="PROSITE-ProRule" id="PRU00050"/>
    </source>
</evidence>
<name>A0A1T5K4Q5_9BACT</name>
<comment type="subcellular location">
    <subcellularLocation>
        <location evidence="6">Cytoplasm</location>
    </subcellularLocation>
</comment>
<comment type="domain">
    <text evidence="6">Contains a C-terminal catalytic domain, and an N-terminal region which modulates catalytic activity.</text>
</comment>
<dbReference type="EMBL" id="FUZU01000001">
    <property type="protein sequence ID" value="SKC58438.1"/>
    <property type="molecule type" value="Genomic_DNA"/>
</dbReference>
<comment type="function">
    <text evidence="6">Involved in chemotaxis. Part of a chemotaxis signal transduction system that modulates chemotaxis in response to various stimuli. Catalyzes the demethylation of specific methylglutamate residues introduced into the chemoreceptors (methyl-accepting chemotaxis proteins or MCP) by CheR. Also mediates the irreversible deamidation of specific glutamine residues to glutamic acid.</text>
</comment>
<dbReference type="SUPFAM" id="SSF52738">
    <property type="entry name" value="Methylesterase CheB, C-terminal domain"/>
    <property type="match status" value="1"/>
</dbReference>
<dbReference type="GO" id="GO:0005737">
    <property type="term" value="C:cytoplasm"/>
    <property type="evidence" value="ECO:0007669"/>
    <property type="project" value="UniProtKB-SubCell"/>
</dbReference>
<feature type="active site" evidence="6 7">
    <location>
        <position position="314"/>
    </location>
</feature>
<dbReference type="NCBIfam" id="NF001965">
    <property type="entry name" value="PRK00742.1"/>
    <property type="match status" value="1"/>
</dbReference>
<dbReference type="HAMAP" id="MF_00099">
    <property type="entry name" value="CheB_chemtxs"/>
    <property type="match status" value="1"/>
</dbReference>
<sequence length="369" mass="40536">MSLLQTCVLTEHHPEPMKHPIKVLIIDDSALVRQTLKEIIESDPHLEVMDTAGDPYLAAQKIRQNIPDVITLDIEMPRMDGLTFLKALMAQYPIPVVIISSLTQNGSQLALRALDLGAIEIVAKSEVTNTKEHLENSRIRVTDAIKAAFMSPVKRIGLSREPYKEIPVVKPDVNLQSLHYNTTDKVIAIGASTGGTEALRYILKAIPANCPGILITQHMPPGFTKSFADQLNLLCEVTVKEASDGERIMRGHAYIAPGGKHMEVYRSGAKYFIKVRDGELVNRHKPSVDVLFDSVAKHVGQNALGIIMTGMGRDGAEGLMRMKEAGAKTFAQDEASCIVFGMPKEAIKLGAAEQILSLQEIPEKIRIYT</sequence>
<dbReference type="GO" id="GO:0050568">
    <property type="term" value="F:protein-glutamine glutaminase activity"/>
    <property type="evidence" value="ECO:0007669"/>
    <property type="project" value="UniProtKB-UniRule"/>
</dbReference>
<evidence type="ECO:0000259" key="9">
    <source>
        <dbReference type="PROSITE" id="PS50110"/>
    </source>
</evidence>
<dbReference type="FunFam" id="3.40.50.180:FF:000001">
    <property type="entry name" value="Protein-glutamate methylesterase/protein-glutamine glutaminase"/>
    <property type="match status" value="1"/>
</dbReference>
<dbReference type="GO" id="GO:0008984">
    <property type="term" value="F:protein-glutamate methylesterase activity"/>
    <property type="evidence" value="ECO:0007669"/>
    <property type="project" value="UniProtKB-UniRule"/>
</dbReference>
<dbReference type="Gene3D" id="3.40.50.180">
    <property type="entry name" value="Methylesterase CheB, C-terminal domain"/>
    <property type="match status" value="1"/>
</dbReference>
<dbReference type="PANTHER" id="PTHR42872:SF6">
    <property type="entry name" value="PROTEIN-GLUTAMATE METHYLESTERASE_PROTEIN-GLUTAMINE GLUTAMINASE"/>
    <property type="match status" value="1"/>
</dbReference>
<dbReference type="InterPro" id="IPR001789">
    <property type="entry name" value="Sig_transdc_resp-reg_receiver"/>
</dbReference>
<feature type="modified residue" description="4-aspartylphosphate" evidence="6 8">
    <location>
        <position position="73"/>
    </location>
</feature>
<dbReference type="CDD" id="cd17541">
    <property type="entry name" value="REC_CheB-like"/>
    <property type="match status" value="1"/>
</dbReference>
<evidence type="ECO:0000256" key="4">
    <source>
        <dbReference type="ARBA" id="ARBA00022801"/>
    </source>
</evidence>
<evidence type="ECO:0000313" key="12">
    <source>
        <dbReference type="Proteomes" id="UP000190961"/>
    </source>
</evidence>
<dbReference type="AlphaFoldDB" id="A0A1T5K4Q5"/>
<evidence type="ECO:0000256" key="3">
    <source>
        <dbReference type="ARBA" id="ARBA00022553"/>
    </source>
</evidence>
<dbReference type="EC" id="3.5.1.44" evidence="6"/>
<feature type="domain" description="Response regulatory" evidence="9">
    <location>
        <begin position="22"/>
        <end position="139"/>
    </location>
</feature>
<feature type="active site" evidence="6 7">
    <location>
        <position position="218"/>
    </location>
</feature>
<proteinExistence type="inferred from homology"/>
<dbReference type="SMART" id="SM00448">
    <property type="entry name" value="REC"/>
    <property type="match status" value="1"/>
</dbReference>
<comment type="similarity">
    <text evidence="6">Belongs to the CheB family.</text>
</comment>
<dbReference type="STRING" id="688867.SAMN05660236_1800"/>
<dbReference type="SUPFAM" id="SSF52172">
    <property type="entry name" value="CheY-like"/>
    <property type="match status" value="1"/>
</dbReference>
<keyword evidence="12" id="KW-1185">Reference proteome</keyword>
<gene>
    <name evidence="6" type="primary">cheB</name>
    <name evidence="11" type="ORF">SAMN05660236_1800</name>
</gene>
<dbReference type="PROSITE" id="PS50122">
    <property type="entry name" value="CHEB"/>
    <property type="match status" value="1"/>
</dbReference>
<keyword evidence="2 6" id="KW-0145">Chemotaxis</keyword>
<evidence type="ECO:0000256" key="1">
    <source>
        <dbReference type="ARBA" id="ARBA00022490"/>
    </source>
</evidence>
<reference evidence="11 12" key="1">
    <citation type="submission" date="2017-02" db="EMBL/GenBank/DDBJ databases">
        <authorList>
            <person name="Peterson S.W."/>
        </authorList>
    </citation>
    <scope>NUCLEOTIDE SEQUENCE [LARGE SCALE GENOMIC DNA]</scope>
    <source>
        <strain evidence="11 12">DSM 25262</strain>
    </source>
</reference>
<dbReference type="Proteomes" id="UP000190961">
    <property type="component" value="Unassembled WGS sequence"/>
</dbReference>
<evidence type="ECO:0000256" key="8">
    <source>
        <dbReference type="PROSITE-ProRule" id="PRU00169"/>
    </source>
</evidence>
<dbReference type="Pfam" id="PF01339">
    <property type="entry name" value="CheB_methylest"/>
    <property type="match status" value="1"/>
</dbReference>
<feature type="active site" evidence="6 7">
    <location>
        <position position="192"/>
    </location>
</feature>
<dbReference type="PIRSF" id="PIRSF000876">
    <property type="entry name" value="RR_chemtxs_CheB"/>
    <property type="match status" value="1"/>
</dbReference>
<dbReference type="PROSITE" id="PS50110">
    <property type="entry name" value="RESPONSE_REGULATORY"/>
    <property type="match status" value="1"/>
</dbReference>
<dbReference type="EC" id="3.1.1.61" evidence="6"/>
<dbReference type="InterPro" id="IPR008248">
    <property type="entry name" value="CheB-like"/>
</dbReference>
<dbReference type="Gene3D" id="3.40.50.2300">
    <property type="match status" value="1"/>
</dbReference>
<keyword evidence="3 6" id="KW-0597">Phosphoprotein</keyword>
<evidence type="ECO:0000256" key="6">
    <source>
        <dbReference type="HAMAP-Rule" id="MF_00099"/>
    </source>
</evidence>
<protein>
    <recommendedName>
        <fullName evidence="6">Protein-glutamate methylesterase/protein-glutamine glutaminase</fullName>
        <ecNumber evidence="6">3.1.1.61</ecNumber>
        <ecNumber evidence="6">3.5.1.44</ecNumber>
    </recommendedName>
</protein>
<comment type="PTM">
    <text evidence="6">Phosphorylated by CheA. Phosphorylation of the N-terminal regulatory domain activates the methylesterase activity.</text>
</comment>
<evidence type="ECO:0000256" key="5">
    <source>
        <dbReference type="ARBA" id="ARBA00048267"/>
    </source>
</evidence>
<keyword evidence="1 6" id="KW-0963">Cytoplasm</keyword>
<evidence type="ECO:0000256" key="2">
    <source>
        <dbReference type="ARBA" id="ARBA00022500"/>
    </source>
</evidence>